<protein>
    <submittedName>
        <fullName evidence="1">Uncharacterized protein</fullName>
    </submittedName>
</protein>
<gene>
    <name evidence="1" type="ORF">DPF_0248</name>
</gene>
<dbReference type="EMBL" id="BDFE01000004">
    <property type="protein sequence ID" value="GAU07558.1"/>
    <property type="molecule type" value="Genomic_DNA"/>
</dbReference>
<evidence type="ECO:0000313" key="2">
    <source>
        <dbReference type="Proteomes" id="UP000095200"/>
    </source>
</evidence>
<sequence length="183" mass="20699">MKFLPAKAHKVHPRFDLQSYMFLAQTQALSPQQILALTALWERWHPLLKAYTLGEKKGYLLVFLDHAVELEMEEEWKQSQEQAFLNEALAQSMIMGTLRLFIPDLTTAKCAPLPEPNKILKRSLAKIGITLTNQGTFGYKYATLTHYPWKAGCDKCFLRPTCPKKLGLGSRQTYVTSGAAPLS</sequence>
<dbReference type="RefSeq" id="WP_069857053.1">
    <property type="nucleotide sequence ID" value="NZ_BDFE01000004.1"/>
</dbReference>
<organism evidence="1 2">
    <name type="scientific">Desulfoplanes formicivorans</name>
    <dbReference type="NCBI Taxonomy" id="1592317"/>
    <lineage>
        <taxon>Bacteria</taxon>
        <taxon>Pseudomonadati</taxon>
        <taxon>Thermodesulfobacteriota</taxon>
        <taxon>Desulfovibrionia</taxon>
        <taxon>Desulfovibrionales</taxon>
        <taxon>Desulfoplanaceae</taxon>
        <taxon>Desulfoplanes</taxon>
    </lineage>
</organism>
<dbReference type="Proteomes" id="UP000095200">
    <property type="component" value="Unassembled WGS sequence"/>
</dbReference>
<keyword evidence="2" id="KW-1185">Reference proteome</keyword>
<name>A0A194ADZ6_9BACT</name>
<accession>A0A194ADZ6</accession>
<reference evidence="2" key="1">
    <citation type="submission" date="2016-06" db="EMBL/GenBank/DDBJ databases">
        <title>Draft genome sequence of Desulfoplanes formicivorans strain Pf12B.</title>
        <authorList>
            <person name="Watanabe M."/>
            <person name="Kojima H."/>
            <person name="Fukui M."/>
        </authorList>
    </citation>
    <scope>NUCLEOTIDE SEQUENCE [LARGE SCALE GENOMIC DNA]</scope>
    <source>
        <strain evidence="2">Pf12B</strain>
    </source>
</reference>
<evidence type="ECO:0000313" key="1">
    <source>
        <dbReference type="EMBL" id="GAU07558.1"/>
    </source>
</evidence>
<dbReference type="AlphaFoldDB" id="A0A194ADZ6"/>
<proteinExistence type="predicted"/>
<comment type="caution">
    <text evidence="1">The sequence shown here is derived from an EMBL/GenBank/DDBJ whole genome shotgun (WGS) entry which is preliminary data.</text>
</comment>
<dbReference type="OrthoDB" id="5453322at2"/>